<evidence type="ECO:0000313" key="1">
    <source>
        <dbReference type="EMBL" id="KAH0885673.1"/>
    </source>
</evidence>
<evidence type="ECO:0000313" key="2">
    <source>
        <dbReference type="Proteomes" id="UP000824890"/>
    </source>
</evidence>
<dbReference type="Gene3D" id="1.25.40.10">
    <property type="entry name" value="Tetratricopeptide repeat domain"/>
    <property type="match status" value="1"/>
</dbReference>
<keyword evidence="2" id="KW-1185">Reference proteome</keyword>
<sequence>EERRRSHGRDLVSRRLKPTHVKEILIGTLDELKLGLGSSISRPAERIRPLDGVVMLLDPRSGQIQSLLVGLTLLLRGLNPSDAFHALYTCYEKCKLGSSSSSSFDLLIQHYVRSRRGLDGVLVFRSMTKVGLLPEVKTLSALLHGLVHCRHYGLVMEVFEETIMLCSQQLKMSPSAFDKSEKNLLTILTIKAVVANDLFTDDNFMCNKDCASVLQRELLESNTFVSDINNGRCDSVFPQVSQLKLPRNKLEDLYEQPIDSVSGCLL</sequence>
<reference evidence="1 2" key="1">
    <citation type="submission" date="2021-05" db="EMBL/GenBank/DDBJ databases">
        <title>Genome Assembly of Synthetic Allotetraploid Brassica napus Reveals Homoeologous Exchanges between Subgenomes.</title>
        <authorList>
            <person name="Davis J.T."/>
        </authorList>
    </citation>
    <scope>NUCLEOTIDE SEQUENCE [LARGE SCALE GENOMIC DNA]</scope>
    <source>
        <strain evidence="2">cv. Da-Ae</strain>
        <tissue evidence="1">Seedling</tissue>
    </source>
</reference>
<name>A0ABQ7ZZQ7_BRANA</name>
<comment type="caution">
    <text evidence="1">The sequence shown here is derived from an EMBL/GenBank/DDBJ whole genome shotgun (WGS) entry which is preliminary data.</text>
</comment>
<protein>
    <recommendedName>
        <fullName evidence="3">Pentatricopeptide repeat-containing protein</fullName>
    </recommendedName>
</protein>
<evidence type="ECO:0008006" key="3">
    <source>
        <dbReference type="Google" id="ProtNLM"/>
    </source>
</evidence>
<dbReference type="InterPro" id="IPR011990">
    <property type="entry name" value="TPR-like_helical_dom_sf"/>
</dbReference>
<feature type="non-terminal residue" evidence="1">
    <location>
        <position position="1"/>
    </location>
</feature>
<gene>
    <name evidence="1" type="ORF">HID58_061769</name>
</gene>
<accession>A0ABQ7ZZQ7</accession>
<proteinExistence type="predicted"/>
<organism evidence="1 2">
    <name type="scientific">Brassica napus</name>
    <name type="common">Rape</name>
    <dbReference type="NCBI Taxonomy" id="3708"/>
    <lineage>
        <taxon>Eukaryota</taxon>
        <taxon>Viridiplantae</taxon>
        <taxon>Streptophyta</taxon>
        <taxon>Embryophyta</taxon>
        <taxon>Tracheophyta</taxon>
        <taxon>Spermatophyta</taxon>
        <taxon>Magnoliopsida</taxon>
        <taxon>eudicotyledons</taxon>
        <taxon>Gunneridae</taxon>
        <taxon>Pentapetalae</taxon>
        <taxon>rosids</taxon>
        <taxon>malvids</taxon>
        <taxon>Brassicales</taxon>
        <taxon>Brassicaceae</taxon>
        <taxon>Brassiceae</taxon>
        <taxon>Brassica</taxon>
    </lineage>
</organism>
<dbReference type="Proteomes" id="UP000824890">
    <property type="component" value="Unassembled WGS sequence"/>
</dbReference>
<dbReference type="EMBL" id="JAGKQM010000014">
    <property type="protein sequence ID" value="KAH0885673.1"/>
    <property type="molecule type" value="Genomic_DNA"/>
</dbReference>